<dbReference type="Gene3D" id="3.30.70.20">
    <property type="match status" value="1"/>
</dbReference>
<dbReference type="PROSITE" id="PS51379">
    <property type="entry name" value="4FE4S_FER_2"/>
    <property type="match status" value="2"/>
</dbReference>
<dbReference type="Pfam" id="PF03460">
    <property type="entry name" value="NIR_SIR_ferr"/>
    <property type="match status" value="1"/>
</dbReference>
<proteinExistence type="inferred from homology"/>
<dbReference type="SUPFAM" id="SSF55124">
    <property type="entry name" value="Nitrite/Sulfite reductase N-terminal domain-like"/>
    <property type="match status" value="1"/>
</dbReference>
<feature type="domain" description="4Fe-4S ferredoxin-type" evidence="8">
    <location>
        <begin position="185"/>
        <end position="214"/>
    </location>
</feature>
<name>A0ABT8MBT4_9EURY</name>
<dbReference type="InterPro" id="IPR006066">
    <property type="entry name" value="NO2/SO3_Rdtase_FeS/sirohaem_BS"/>
</dbReference>
<evidence type="ECO:0000256" key="5">
    <source>
        <dbReference type="ARBA" id="ARBA00023002"/>
    </source>
</evidence>
<reference evidence="9" key="1">
    <citation type="submission" date="2019-05" db="EMBL/GenBank/DDBJ databases">
        <title>Methanoculleus sp. FWC-SCC1, a methanogenic archaeon isolated from deep marine cold seep.</title>
        <authorList>
            <person name="Chen Y.-W."/>
            <person name="Chen S.-C."/>
            <person name="Teng N.-H."/>
            <person name="Lai M.-C."/>
        </authorList>
    </citation>
    <scope>NUCLEOTIDE SEQUENCE</scope>
    <source>
        <strain evidence="9">FWC-SCC1</strain>
    </source>
</reference>
<comment type="similarity">
    <text evidence="1">Belongs to the nitrite and sulfite reductase 4Fe-4S domain family.</text>
</comment>
<evidence type="ECO:0000313" key="9">
    <source>
        <dbReference type="EMBL" id="MDN7025393.1"/>
    </source>
</evidence>
<evidence type="ECO:0000256" key="2">
    <source>
        <dbReference type="ARBA" id="ARBA00022485"/>
    </source>
</evidence>
<gene>
    <name evidence="9" type="ORF">FGU65_10885</name>
</gene>
<dbReference type="Pfam" id="PF01077">
    <property type="entry name" value="NIR_SIR"/>
    <property type="match status" value="1"/>
</dbReference>
<dbReference type="PANTHER" id="PTHR11493:SF54">
    <property type="entry name" value="ANAEROBIC SULFITE REDUCTASE SUBUNIT C"/>
    <property type="match status" value="1"/>
</dbReference>
<feature type="domain" description="4Fe-4S ferredoxin-type" evidence="8">
    <location>
        <begin position="156"/>
        <end position="184"/>
    </location>
</feature>
<evidence type="ECO:0000313" key="10">
    <source>
        <dbReference type="Proteomes" id="UP001168338"/>
    </source>
</evidence>
<evidence type="ECO:0000256" key="4">
    <source>
        <dbReference type="ARBA" id="ARBA00022723"/>
    </source>
</evidence>
<evidence type="ECO:0000256" key="1">
    <source>
        <dbReference type="ARBA" id="ARBA00010429"/>
    </source>
</evidence>
<keyword evidence="7" id="KW-0411">Iron-sulfur</keyword>
<evidence type="ECO:0000256" key="6">
    <source>
        <dbReference type="ARBA" id="ARBA00023004"/>
    </source>
</evidence>
<dbReference type="PANTHER" id="PTHR11493">
    <property type="entry name" value="SULFITE REDUCTASE [NADPH] SUBUNIT BETA-RELATED"/>
    <property type="match status" value="1"/>
</dbReference>
<keyword evidence="3" id="KW-0349">Heme</keyword>
<keyword evidence="5" id="KW-0560">Oxidoreductase</keyword>
<organism evidence="9 10">
    <name type="scientific">Methanoculleus frigidifontis</name>
    <dbReference type="NCBI Taxonomy" id="2584085"/>
    <lineage>
        <taxon>Archaea</taxon>
        <taxon>Methanobacteriati</taxon>
        <taxon>Methanobacteriota</taxon>
        <taxon>Stenosarchaea group</taxon>
        <taxon>Methanomicrobia</taxon>
        <taxon>Methanomicrobiales</taxon>
        <taxon>Methanomicrobiaceae</taxon>
        <taxon>Methanoculleus</taxon>
    </lineage>
</organism>
<dbReference type="InterPro" id="IPR005117">
    <property type="entry name" value="NiRdtase/SiRdtase_haem-b_fer"/>
</dbReference>
<protein>
    <submittedName>
        <fullName evidence="9">Nitrite reductase</fullName>
    </submittedName>
</protein>
<evidence type="ECO:0000256" key="7">
    <source>
        <dbReference type="ARBA" id="ARBA00023014"/>
    </source>
</evidence>
<dbReference type="InterPro" id="IPR017896">
    <property type="entry name" value="4Fe4S_Fe-S-bd"/>
</dbReference>
<dbReference type="Gene3D" id="3.30.413.10">
    <property type="entry name" value="Sulfite Reductase Hemoprotein, domain 1"/>
    <property type="match status" value="1"/>
</dbReference>
<keyword evidence="10" id="KW-1185">Reference proteome</keyword>
<dbReference type="InterPro" id="IPR036136">
    <property type="entry name" value="Nit/Sulf_reduc_fer-like_dom_sf"/>
</dbReference>
<dbReference type="InterPro" id="IPR017900">
    <property type="entry name" value="4Fe4S_Fe_S_CS"/>
</dbReference>
<dbReference type="PROSITE" id="PS00198">
    <property type="entry name" value="4FE4S_FER_1"/>
    <property type="match status" value="1"/>
</dbReference>
<dbReference type="SUPFAM" id="SSF56014">
    <property type="entry name" value="Nitrite and sulphite reductase 4Fe-4S domain-like"/>
    <property type="match status" value="1"/>
</dbReference>
<dbReference type="InterPro" id="IPR006067">
    <property type="entry name" value="NO2/SO3_Rdtase_4Fe4S_dom"/>
</dbReference>
<evidence type="ECO:0000259" key="8">
    <source>
        <dbReference type="PROSITE" id="PS51379"/>
    </source>
</evidence>
<keyword evidence="6" id="KW-0408">Iron</keyword>
<dbReference type="EMBL" id="VCYH01000007">
    <property type="protein sequence ID" value="MDN7025393.1"/>
    <property type="molecule type" value="Genomic_DNA"/>
</dbReference>
<dbReference type="Proteomes" id="UP001168338">
    <property type="component" value="Unassembled WGS sequence"/>
</dbReference>
<accession>A0ABT8MBT4</accession>
<evidence type="ECO:0000256" key="3">
    <source>
        <dbReference type="ARBA" id="ARBA00022617"/>
    </source>
</evidence>
<dbReference type="Pfam" id="PF00037">
    <property type="entry name" value="Fer4"/>
    <property type="match status" value="1"/>
</dbReference>
<dbReference type="SUPFAM" id="SSF54862">
    <property type="entry name" value="4Fe-4S ferredoxins"/>
    <property type="match status" value="1"/>
</dbReference>
<dbReference type="InterPro" id="IPR045169">
    <property type="entry name" value="NO2/SO3_Rdtase_4Fe4S_prot"/>
</dbReference>
<dbReference type="RefSeq" id="WP_301664542.1">
    <property type="nucleotide sequence ID" value="NZ_VCYH01000007.1"/>
</dbReference>
<sequence>MMHEFGLHAKGGVITERDADFATIRLRIPAGVLLAEQLSGLARIAAEFGDGTVHITMRQTVEIPHVDPDRLEDASSALQENGTPIGAERDEIVNIMACPGTERCKYANIETINLARKIDERVFGKRVPTKIRISISGCTYMCSSPLLNEIGIIGRIRPLRIEGLCTGCGTCVEYCRECAIALKNGVSVLDESKCVQCGICIHSCPYELLKSEFAHYQIVVGGRRGAEPRTGRNLIEVETEEQVVEVVDRIVYWVYRSAWSNRLLGDQLDEIGFDKFRDEIQKEFGIAPGEGAVRE</sequence>
<dbReference type="InterPro" id="IPR045854">
    <property type="entry name" value="NO2/SO3_Rdtase_4Fe4S_sf"/>
</dbReference>
<comment type="caution">
    <text evidence="9">The sequence shown here is derived from an EMBL/GenBank/DDBJ whole genome shotgun (WGS) entry which is preliminary data.</text>
</comment>
<keyword evidence="4" id="KW-0479">Metal-binding</keyword>
<keyword evidence="2" id="KW-0004">4Fe-4S</keyword>
<dbReference type="PROSITE" id="PS00365">
    <property type="entry name" value="NIR_SIR"/>
    <property type="match status" value="1"/>
</dbReference>
<dbReference type="PRINTS" id="PR00397">
    <property type="entry name" value="SIROHAEM"/>
</dbReference>